<accession>A0A0K1S744</accession>
<dbReference type="PATRIC" id="fig|1638788.3.peg.5150"/>
<protein>
    <submittedName>
        <fullName evidence="2">Uncharacterized protein</fullName>
    </submittedName>
</protein>
<feature type="region of interest" description="Disordered" evidence="1">
    <location>
        <begin position="1"/>
        <end position="38"/>
    </location>
</feature>
<dbReference type="KEGG" id="mpk:VL20_5109"/>
<organism evidence="2 3">
    <name type="scientific">Microcystis panniformis FACHB-1757</name>
    <dbReference type="NCBI Taxonomy" id="1638788"/>
    <lineage>
        <taxon>Bacteria</taxon>
        <taxon>Bacillati</taxon>
        <taxon>Cyanobacteriota</taxon>
        <taxon>Cyanophyceae</taxon>
        <taxon>Oscillatoriophycideae</taxon>
        <taxon>Chroococcales</taxon>
        <taxon>Microcystaceae</taxon>
        <taxon>Microcystis</taxon>
    </lineage>
</organism>
<name>A0A0K1S744_9CHRO</name>
<reference evidence="2 3" key="1">
    <citation type="journal article" date="2016" name="Stand. Genomic Sci.">
        <title>Complete genome sequence and genomic characterization of Microcystis panniformis FACHB 1757 by third-generation sequencing.</title>
        <authorList>
            <person name="Zhang J.Y."/>
            <person name="Guan R."/>
            <person name="Zhang H.J."/>
            <person name="Li H."/>
            <person name="Xiao P."/>
            <person name="Yu G.L."/>
            <person name="Du L."/>
            <person name="Cao D.M."/>
            <person name="Zhu B.C."/>
            <person name="Li R.H."/>
            <person name="Lu Z.H."/>
        </authorList>
    </citation>
    <scope>NUCLEOTIDE SEQUENCE [LARGE SCALE GENOMIC DNA]</scope>
    <source>
        <strain evidence="2 3">FACHB-1757</strain>
    </source>
</reference>
<feature type="compositionally biased region" description="Low complexity" evidence="1">
    <location>
        <begin position="12"/>
        <end position="30"/>
    </location>
</feature>
<keyword evidence="3" id="KW-1185">Reference proteome</keyword>
<dbReference type="Proteomes" id="UP000068167">
    <property type="component" value="Chromosome"/>
</dbReference>
<gene>
    <name evidence="2" type="ORF">VL20_5109</name>
</gene>
<sequence length="38" mass="4207">MWGVGSGEIELKPQNPKTLKPQLPKTPTLNSCLLNPEF</sequence>
<dbReference type="AlphaFoldDB" id="A0A0K1S744"/>
<dbReference type="EMBL" id="CP011339">
    <property type="protein sequence ID" value="AKV69962.1"/>
    <property type="molecule type" value="Genomic_DNA"/>
</dbReference>
<evidence type="ECO:0000256" key="1">
    <source>
        <dbReference type="SAM" id="MobiDB-lite"/>
    </source>
</evidence>
<evidence type="ECO:0000313" key="2">
    <source>
        <dbReference type="EMBL" id="AKV69962.1"/>
    </source>
</evidence>
<evidence type="ECO:0000313" key="3">
    <source>
        <dbReference type="Proteomes" id="UP000068167"/>
    </source>
</evidence>
<proteinExistence type="predicted"/>